<keyword evidence="3" id="KW-1185">Reference proteome</keyword>
<sequence>MSETPYKRNRGAPNARIQEITERHWIDDNWPCRGVVNNDSECSLVSASRLGGVESRRNVETSSSVTRSQSEARGCAASAQYFALDLHKPELPQQQQQRSSKQLGPRSTITWATGLCEHDGTGKSCFVVNIGAVLYLLISVIPSALEMFQR</sequence>
<evidence type="ECO:0000313" key="3">
    <source>
        <dbReference type="Proteomes" id="UP000050794"/>
    </source>
</evidence>
<dbReference type="AlphaFoldDB" id="A0A183UU51"/>
<dbReference type="EMBL" id="UYWY01021082">
    <property type="protein sequence ID" value="VDM43342.1"/>
    <property type="molecule type" value="Genomic_DNA"/>
</dbReference>
<keyword evidence="1" id="KW-0472">Membrane</keyword>
<name>A0A183UU51_TOXCA</name>
<evidence type="ECO:0000313" key="4">
    <source>
        <dbReference type="WBParaSite" id="TCNE_0001202101-mRNA-1"/>
    </source>
</evidence>
<organism evidence="3 4">
    <name type="scientific">Toxocara canis</name>
    <name type="common">Canine roundworm</name>
    <dbReference type="NCBI Taxonomy" id="6265"/>
    <lineage>
        <taxon>Eukaryota</taxon>
        <taxon>Metazoa</taxon>
        <taxon>Ecdysozoa</taxon>
        <taxon>Nematoda</taxon>
        <taxon>Chromadorea</taxon>
        <taxon>Rhabditida</taxon>
        <taxon>Spirurina</taxon>
        <taxon>Ascaridomorpha</taxon>
        <taxon>Ascaridoidea</taxon>
        <taxon>Toxocaridae</taxon>
        <taxon>Toxocara</taxon>
    </lineage>
</organism>
<evidence type="ECO:0000313" key="2">
    <source>
        <dbReference type="EMBL" id="VDM43342.1"/>
    </source>
</evidence>
<protein>
    <submittedName>
        <fullName evidence="2 4">Uncharacterized protein</fullName>
    </submittedName>
</protein>
<proteinExistence type="predicted"/>
<keyword evidence="1" id="KW-1133">Transmembrane helix</keyword>
<reference evidence="2 3" key="2">
    <citation type="submission" date="2018-11" db="EMBL/GenBank/DDBJ databases">
        <authorList>
            <consortium name="Pathogen Informatics"/>
        </authorList>
    </citation>
    <scope>NUCLEOTIDE SEQUENCE [LARGE SCALE GENOMIC DNA]</scope>
</reference>
<dbReference type="Proteomes" id="UP000050794">
    <property type="component" value="Unassembled WGS sequence"/>
</dbReference>
<dbReference type="WBParaSite" id="TCNE_0001202101-mRNA-1">
    <property type="protein sequence ID" value="TCNE_0001202101-mRNA-1"/>
    <property type="gene ID" value="TCNE_0001202101"/>
</dbReference>
<gene>
    <name evidence="2" type="ORF">TCNE_LOCUS12021</name>
</gene>
<evidence type="ECO:0000256" key="1">
    <source>
        <dbReference type="SAM" id="Phobius"/>
    </source>
</evidence>
<reference evidence="4" key="1">
    <citation type="submission" date="2016-06" db="UniProtKB">
        <authorList>
            <consortium name="WormBaseParasite"/>
        </authorList>
    </citation>
    <scope>IDENTIFICATION</scope>
</reference>
<accession>A0A183UU51</accession>
<feature type="transmembrane region" description="Helical" evidence="1">
    <location>
        <begin position="126"/>
        <end position="145"/>
    </location>
</feature>
<keyword evidence="1" id="KW-0812">Transmembrane</keyword>